<organism evidence="5 6">
    <name type="scientific">Chytriomyces confervae</name>
    <dbReference type="NCBI Taxonomy" id="246404"/>
    <lineage>
        <taxon>Eukaryota</taxon>
        <taxon>Fungi</taxon>
        <taxon>Fungi incertae sedis</taxon>
        <taxon>Chytridiomycota</taxon>
        <taxon>Chytridiomycota incertae sedis</taxon>
        <taxon>Chytridiomycetes</taxon>
        <taxon>Chytridiales</taxon>
        <taxon>Chytriomycetaceae</taxon>
        <taxon>Chytriomyces</taxon>
    </lineage>
</organism>
<keyword evidence="1 2" id="KW-0694">RNA-binding</keyword>
<dbReference type="InterPro" id="IPR000504">
    <property type="entry name" value="RRM_dom"/>
</dbReference>
<gene>
    <name evidence="5" type="ORF">CcCBS67573_g05410</name>
</gene>
<name>A0A507FAL4_9FUNG</name>
<feature type="domain" description="RRM" evidence="4">
    <location>
        <begin position="2"/>
        <end position="47"/>
    </location>
</feature>
<dbReference type="PROSITE" id="PS50102">
    <property type="entry name" value="RRM"/>
    <property type="match status" value="1"/>
</dbReference>
<comment type="caution">
    <text evidence="5">The sequence shown here is derived from an EMBL/GenBank/DDBJ whole genome shotgun (WGS) entry which is preliminary data.</text>
</comment>
<evidence type="ECO:0000259" key="4">
    <source>
        <dbReference type="PROSITE" id="PS50102"/>
    </source>
</evidence>
<evidence type="ECO:0000256" key="1">
    <source>
        <dbReference type="ARBA" id="ARBA00022884"/>
    </source>
</evidence>
<feature type="transmembrane region" description="Helical" evidence="3">
    <location>
        <begin position="79"/>
        <end position="98"/>
    </location>
</feature>
<dbReference type="SUPFAM" id="SSF54928">
    <property type="entry name" value="RNA-binding domain, RBD"/>
    <property type="match status" value="1"/>
</dbReference>
<dbReference type="PANTHER" id="PTHR48024">
    <property type="entry name" value="GEO13361P1-RELATED"/>
    <property type="match status" value="1"/>
</dbReference>
<dbReference type="Pfam" id="PF00076">
    <property type="entry name" value="RRM_1"/>
    <property type="match status" value="1"/>
</dbReference>
<dbReference type="InterPro" id="IPR035979">
    <property type="entry name" value="RBD_domain_sf"/>
</dbReference>
<dbReference type="STRING" id="246404.A0A507FAL4"/>
<keyword evidence="3" id="KW-0472">Membrane</keyword>
<dbReference type="InterPro" id="IPR012677">
    <property type="entry name" value="Nucleotide-bd_a/b_plait_sf"/>
</dbReference>
<evidence type="ECO:0000313" key="6">
    <source>
        <dbReference type="Proteomes" id="UP000320333"/>
    </source>
</evidence>
<evidence type="ECO:0000256" key="2">
    <source>
        <dbReference type="PROSITE-ProRule" id="PRU00176"/>
    </source>
</evidence>
<dbReference type="GO" id="GO:0003723">
    <property type="term" value="F:RNA binding"/>
    <property type="evidence" value="ECO:0007669"/>
    <property type="project" value="UniProtKB-UniRule"/>
</dbReference>
<dbReference type="Gene3D" id="3.30.70.330">
    <property type="match status" value="1"/>
</dbReference>
<dbReference type="GO" id="GO:0005634">
    <property type="term" value="C:nucleus"/>
    <property type="evidence" value="ECO:0007669"/>
    <property type="project" value="TreeGrafter"/>
</dbReference>
<feature type="transmembrane region" description="Helical" evidence="3">
    <location>
        <begin position="43"/>
        <end position="67"/>
    </location>
</feature>
<dbReference type="EMBL" id="QEAP01000194">
    <property type="protein sequence ID" value="TPX73313.1"/>
    <property type="molecule type" value="Genomic_DNA"/>
</dbReference>
<dbReference type="PANTHER" id="PTHR48024:SF56">
    <property type="entry name" value="HETEROGENEOUS NUCLEAR RIBONUCLEOPROTEIN A0"/>
    <property type="match status" value="1"/>
</dbReference>
<keyword evidence="3" id="KW-0812">Transmembrane</keyword>
<protein>
    <recommendedName>
        <fullName evidence="4">RRM domain-containing protein</fullName>
    </recommendedName>
</protein>
<evidence type="ECO:0000313" key="5">
    <source>
        <dbReference type="EMBL" id="TPX73313.1"/>
    </source>
</evidence>
<reference evidence="5 6" key="1">
    <citation type="journal article" date="2019" name="Sci. Rep.">
        <title>Comparative genomics of chytrid fungi reveal insights into the obligate biotrophic and pathogenic lifestyle of Synchytrium endobioticum.</title>
        <authorList>
            <person name="van de Vossenberg B.T.L.H."/>
            <person name="Warris S."/>
            <person name="Nguyen H.D.T."/>
            <person name="van Gent-Pelzer M.P.E."/>
            <person name="Joly D.L."/>
            <person name="van de Geest H.C."/>
            <person name="Bonants P.J.M."/>
            <person name="Smith D.S."/>
            <person name="Levesque C.A."/>
            <person name="van der Lee T.A.J."/>
        </authorList>
    </citation>
    <scope>NUCLEOTIDE SEQUENCE [LARGE SCALE GENOMIC DNA]</scope>
    <source>
        <strain evidence="5 6">CBS 675.73</strain>
    </source>
</reference>
<keyword evidence="3" id="KW-1133">Transmembrane helix</keyword>
<dbReference type="AlphaFoldDB" id="A0A507FAL4"/>
<accession>A0A507FAL4</accession>
<dbReference type="OrthoDB" id="439808at2759"/>
<dbReference type="InterPro" id="IPR050886">
    <property type="entry name" value="RNA-binding_reg"/>
</dbReference>
<sequence>MTKLFVGNLSWGTTDDSLVQAFSAYGNVTDAIVLKDRETGEHFLSLSLSMLSPILFMLSGGLFSTNFSMKHLVLGWNRYRGATCPFYFIVLLDAKWVIEKMCHRPRRAVFFSSIPSSLLLHF</sequence>
<keyword evidence="6" id="KW-1185">Reference proteome</keyword>
<proteinExistence type="predicted"/>
<dbReference type="Proteomes" id="UP000320333">
    <property type="component" value="Unassembled WGS sequence"/>
</dbReference>
<evidence type="ECO:0000256" key="3">
    <source>
        <dbReference type="SAM" id="Phobius"/>
    </source>
</evidence>